<evidence type="ECO:0000256" key="1">
    <source>
        <dbReference type="SAM" id="MobiDB-lite"/>
    </source>
</evidence>
<sequence length="311" mass="34565">MNQRLLFSALFISLSLLVACGQDEDVAKEDSKKVDETVSTSKYDEGNVSSGNSENDREVDENSLEDNGSTEGDSKTEEDAASEETPNDEEENVDSSERYDLTKEQFTENGVSINYPQITGLIDSEKQKGLNDLLYNEAYKVLNFYDGSEGVDLEIDYLISYKSDYFLSVQYAGSGYVEGAAHPNNLFYTTNVDVENVERIRLSDVVVIDESFLSLFQSDTFKVVHSDQAAFANDLKANVTIDQLRNADNLDGIGTEVHSETFTYFTDEGIGISIGTSHAAGGHAAFEMMYVDSPDEIWAGDKMWDLLKIYQ</sequence>
<feature type="compositionally biased region" description="Polar residues" evidence="1">
    <location>
        <begin position="37"/>
        <end position="53"/>
    </location>
</feature>
<dbReference type="PROSITE" id="PS51257">
    <property type="entry name" value="PROKAR_LIPOPROTEIN"/>
    <property type="match status" value="1"/>
</dbReference>
<evidence type="ECO:0000313" key="3">
    <source>
        <dbReference type="EMBL" id="KMM38553.1"/>
    </source>
</evidence>
<keyword evidence="2" id="KW-0732">Signal</keyword>
<comment type="caution">
    <text evidence="3">The sequence shown here is derived from an EMBL/GenBank/DDBJ whole genome shotgun (WGS) entry which is preliminary data.</text>
</comment>
<gene>
    <name evidence="3" type="ORF">AB986_04510</name>
</gene>
<feature type="compositionally biased region" description="Acidic residues" evidence="1">
    <location>
        <begin position="79"/>
        <end position="94"/>
    </location>
</feature>
<protein>
    <recommendedName>
        <fullName evidence="5">Deacetylase PdaC domain-containing protein</fullName>
    </recommendedName>
</protein>
<feature type="region of interest" description="Disordered" evidence="1">
    <location>
        <begin position="25"/>
        <end position="99"/>
    </location>
</feature>
<dbReference type="EMBL" id="LELK01000001">
    <property type="protein sequence ID" value="KMM38553.1"/>
    <property type="molecule type" value="Genomic_DNA"/>
</dbReference>
<dbReference type="STRING" id="157733.AB986_04510"/>
<dbReference type="Proteomes" id="UP000035996">
    <property type="component" value="Unassembled WGS sequence"/>
</dbReference>
<accession>A0A0J6CZP4</accession>
<feature type="signal peptide" evidence="2">
    <location>
        <begin position="1"/>
        <end position="21"/>
    </location>
</feature>
<name>A0A0J6CZP4_9BACL</name>
<keyword evidence="4" id="KW-1185">Reference proteome</keyword>
<dbReference type="Gene3D" id="3.30.565.40">
    <property type="entry name" value="Fervidobacterium nodosum Rt17-B1 like"/>
    <property type="match status" value="1"/>
</dbReference>
<evidence type="ECO:0000313" key="4">
    <source>
        <dbReference type="Proteomes" id="UP000035996"/>
    </source>
</evidence>
<evidence type="ECO:0008006" key="5">
    <source>
        <dbReference type="Google" id="ProtNLM"/>
    </source>
</evidence>
<dbReference type="RefSeq" id="WP_048309669.1">
    <property type="nucleotide sequence ID" value="NZ_CP119526.1"/>
</dbReference>
<dbReference type="OrthoDB" id="2067190at2"/>
<organism evidence="3 4">
    <name type="scientific">Guptibacillus hwajinpoensis</name>
    <dbReference type="NCBI Taxonomy" id="208199"/>
    <lineage>
        <taxon>Bacteria</taxon>
        <taxon>Bacillati</taxon>
        <taxon>Bacillota</taxon>
        <taxon>Bacilli</taxon>
        <taxon>Bacillales</taxon>
        <taxon>Guptibacillaceae</taxon>
        <taxon>Guptibacillus</taxon>
    </lineage>
</organism>
<evidence type="ECO:0000256" key="2">
    <source>
        <dbReference type="SAM" id="SignalP"/>
    </source>
</evidence>
<reference evidence="3" key="1">
    <citation type="submission" date="2015-06" db="EMBL/GenBank/DDBJ databases">
        <authorList>
            <person name="Liu B."/>
            <person name="Wang J."/>
            <person name="Zhu Y."/>
            <person name="Liu G."/>
            <person name="Chen Q."/>
            <person name="Zheng C."/>
            <person name="Che J."/>
            <person name="Ge C."/>
            <person name="Shi H."/>
            <person name="Pan Z."/>
            <person name="Liu X."/>
        </authorList>
    </citation>
    <scope>NUCLEOTIDE SEQUENCE [LARGE SCALE GENOMIC DNA]</scope>
    <source>
        <strain evidence="3">DSM 16346</strain>
    </source>
</reference>
<proteinExistence type="predicted"/>
<feature type="chain" id="PRO_5039374746" description="Deacetylase PdaC domain-containing protein" evidence="2">
    <location>
        <begin position="22"/>
        <end position="311"/>
    </location>
</feature>
<dbReference type="AlphaFoldDB" id="A0A0J6CZP4"/>